<evidence type="ECO:0000313" key="4">
    <source>
        <dbReference type="EMBL" id="KNZ40593.1"/>
    </source>
</evidence>
<dbReference type="OrthoDB" id="9811615at2"/>
<evidence type="ECO:0000256" key="1">
    <source>
        <dbReference type="PROSITE-ProRule" id="PRU00285"/>
    </source>
</evidence>
<dbReference type="Gene3D" id="2.60.40.790">
    <property type="match status" value="1"/>
</dbReference>
<proteinExistence type="inferred from homology"/>
<gene>
    <name evidence="4" type="ORF">AKG39_16735</name>
</gene>
<dbReference type="SUPFAM" id="SSF49764">
    <property type="entry name" value="HSP20-like chaperones"/>
    <property type="match status" value="1"/>
</dbReference>
<dbReference type="PANTHER" id="PTHR11527">
    <property type="entry name" value="HEAT-SHOCK PROTEIN 20 FAMILY MEMBER"/>
    <property type="match status" value="1"/>
</dbReference>
<feature type="domain" description="SHSP" evidence="3">
    <location>
        <begin position="38"/>
        <end position="148"/>
    </location>
</feature>
<organism evidence="4 5">
    <name type="scientific">Acetobacterium bakii</name>
    <dbReference type="NCBI Taxonomy" id="52689"/>
    <lineage>
        <taxon>Bacteria</taxon>
        <taxon>Bacillati</taxon>
        <taxon>Bacillota</taxon>
        <taxon>Clostridia</taxon>
        <taxon>Eubacteriales</taxon>
        <taxon>Eubacteriaceae</taxon>
        <taxon>Acetobacterium</taxon>
    </lineage>
</organism>
<sequence>MAGLTPNKKHKSMPQKDNMVDFNSMVDDYIDDIQSPVQSSTTEDFKLDVKEKKGEYIVDAEFAGYDKEDIQINFDNDILVIYALKKEEINDENEWYIHRERTFSSVERRIHLPNVAAGDIKASFVNGILQVHIPKEKELEVKKAIQIE</sequence>
<evidence type="ECO:0000259" key="3">
    <source>
        <dbReference type="PROSITE" id="PS01031"/>
    </source>
</evidence>
<dbReference type="InterPro" id="IPR008978">
    <property type="entry name" value="HSP20-like_chaperone"/>
</dbReference>
<evidence type="ECO:0000313" key="5">
    <source>
        <dbReference type="Proteomes" id="UP000036873"/>
    </source>
</evidence>
<dbReference type="Proteomes" id="UP000036873">
    <property type="component" value="Unassembled WGS sequence"/>
</dbReference>
<dbReference type="EMBL" id="LGYO01000051">
    <property type="protein sequence ID" value="KNZ40593.1"/>
    <property type="molecule type" value="Genomic_DNA"/>
</dbReference>
<name>A0A0L6TWF4_9FIRM</name>
<comment type="caution">
    <text evidence="4">The sequence shown here is derived from an EMBL/GenBank/DDBJ whole genome shotgun (WGS) entry which is preliminary data.</text>
</comment>
<dbReference type="PROSITE" id="PS01031">
    <property type="entry name" value="SHSP"/>
    <property type="match status" value="1"/>
</dbReference>
<reference evidence="5" key="1">
    <citation type="submission" date="2015-07" db="EMBL/GenBank/DDBJ databases">
        <title>Draft genome sequence of Acetobacterium bakii DSM 8293, a potential psychrophilic chemical producer through syngas fermentation.</title>
        <authorList>
            <person name="Song Y."/>
            <person name="Hwang S."/>
            <person name="Cho B.-K."/>
        </authorList>
    </citation>
    <scope>NUCLEOTIDE SEQUENCE [LARGE SCALE GENOMIC DNA]</scope>
    <source>
        <strain evidence="5">DSM 8239</strain>
    </source>
</reference>
<keyword evidence="5" id="KW-1185">Reference proteome</keyword>
<protein>
    <recommendedName>
        <fullName evidence="3">SHSP domain-containing protein</fullName>
    </recommendedName>
</protein>
<comment type="similarity">
    <text evidence="1 2">Belongs to the small heat shock protein (HSP20) family.</text>
</comment>
<evidence type="ECO:0000256" key="2">
    <source>
        <dbReference type="RuleBase" id="RU003616"/>
    </source>
</evidence>
<dbReference type="Pfam" id="PF00011">
    <property type="entry name" value="HSP20"/>
    <property type="match status" value="1"/>
</dbReference>
<dbReference type="InterPro" id="IPR002068">
    <property type="entry name" value="A-crystallin/Hsp20_dom"/>
</dbReference>
<accession>A0A0L6TWF4</accession>
<dbReference type="RefSeq" id="WP_050741543.1">
    <property type="nucleotide sequence ID" value="NZ_LGYO01000051.1"/>
</dbReference>
<dbReference type="STRING" id="52689.AKG39_16735"/>
<dbReference type="AlphaFoldDB" id="A0A0L6TWF4"/>
<dbReference type="InterPro" id="IPR031107">
    <property type="entry name" value="Small_HSP"/>
</dbReference>